<dbReference type="Proteomes" id="UP001212841">
    <property type="component" value="Unassembled WGS sequence"/>
</dbReference>
<feature type="domain" description="Cyanovirin-N" evidence="1">
    <location>
        <begin position="22"/>
        <end position="121"/>
    </location>
</feature>
<dbReference type="SUPFAM" id="SSF51322">
    <property type="entry name" value="Cyanovirin-N"/>
    <property type="match status" value="1"/>
</dbReference>
<dbReference type="Gene3D" id="2.30.60.10">
    <property type="entry name" value="Cyanovirin-N"/>
    <property type="match status" value="1"/>
</dbReference>
<gene>
    <name evidence="2" type="ORF">HK097_000159</name>
</gene>
<comment type="caution">
    <text evidence="2">The sequence shown here is derived from an EMBL/GenBank/DDBJ whole genome shotgun (WGS) entry which is preliminary data.</text>
</comment>
<evidence type="ECO:0000313" key="3">
    <source>
        <dbReference type="Proteomes" id="UP001212841"/>
    </source>
</evidence>
<evidence type="ECO:0000313" key="2">
    <source>
        <dbReference type="EMBL" id="KAJ3047183.1"/>
    </source>
</evidence>
<organism evidence="2 3">
    <name type="scientific">Rhizophlyctis rosea</name>
    <dbReference type="NCBI Taxonomy" id="64517"/>
    <lineage>
        <taxon>Eukaryota</taxon>
        <taxon>Fungi</taxon>
        <taxon>Fungi incertae sedis</taxon>
        <taxon>Chytridiomycota</taxon>
        <taxon>Chytridiomycota incertae sedis</taxon>
        <taxon>Chytridiomycetes</taxon>
        <taxon>Rhizophlyctidales</taxon>
        <taxon>Rhizophlyctidaceae</taxon>
        <taxon>Rhizophlyctis</taxon>
    </lineage>
</organism>
<dbReference type="EMBL" id="JADGJD010001013">
    <property type="protein sequence ID" value="KAJ3047183.1"/>
    <property type="molecule type" value="Genomic_DNA"/>
</dbReference>
<dbReference type="Pfam" id="PF08881">
    <property type="entry name" value="CVNH"/>
    <property type="match status" value="1"/>
</dbReference>
<name>A0AAD5SDY2_9FUNG</name>
<dbReference type="InterPro" id="IPR011058">
    <property type="entry name" value="Cyanovirin-N"/>
</dbReference>
<dbReference type="SMART" id="SM01111">
    <property type="entry name" value="CVNH"/>
    <property type="match status" value="1"/>
</dbReference>
<evidence type="ECO:0000259" key="1">
    <source>
        <dbReference type="SMART" id="SM01111"/>
    </source>
</evidence>
<protein>
    <recommendedName>
        <fullName evidence="1">Cyanovirin-N domain-containing protein</fullName>
    </recommendedName>
</protein>
<proteinExistence type="predicted"/>
<dbReference type="InterPro" id="IPR036673">
    <property type="entry name" value="Cyanovirin-N_sf"/>
</dbReference>
<reference evidence="2" key="1">
    <citation type="submission" date="2020-05" db="EMBL/GenBank/DDBJ databases">
        <title>Phylogenomic resolution of chytrid fungi.</title>
        <authorList>
            <person name="Stajich J.E."/>
            <person name="Amses K."/>
            <person name="Simmons R."/>
            <person name="Seto K."/>
            <person name="Myers J."/>
            <person name="Bonds A."/>
            <person name="Quandt C.A."/>
            <person name="Barry K."/>
            <person name="Liu P."/>
            <person name="Grigoriev I."/>
            <person name="Longcore J.E."/>
            <person name="James T.Y."/>
        </authorList>
    </citation>
    <scope>NUCLEOTIDE SEQUENCE</scope>
    <source>
        <strain evidence="2">JEL0318</strain>
    </source>
</reference>
<dbReference type="AlphaFoldDB" id="A0AAD5SDY2"/>
<sequence length="124" mass="13945">MSFTKSSDRYHIYHVEVSTGPSSDDYETYRPPNSATLVARCYDSNGKEQPSTLDLNKCIANIDGELRWCRDGNFAFSSDDIWVDREGILHAKCKTTNNIQAKYSTLDLNKRIANVNGCLVDTSV</sequence>
<accession>A0AAD5SDY2</accession>
<keyword evidence="3" id="KW-1185">Reference proteome</keyword>